<keyword evidence="3" id="KW-0812">Transmembrane</keyword>
<feature type="compositionally biased region" description="Basic and acidic residues" evidence="2">
    <location>
        <begin position="762"/>
        <end position="771"/>
    </location>
</feature>
<comment type="caution">
    <text evidence="4">The sequence shown here is derived from an EMBL/GenBank/DDBJ whole genome shotgun (WGS) entry which is preliminary data.</text>
</comment>
<keyword evidence="5" id="KW-1185">Reference proteome</keyword>
<evidence type="ECO:0000256" key="3">
    <source>
        <dbReference type="SAM" id="Phobius"/>
    </source>
</evidence>
<feature type="compositionally biased region" description="Gly residues" evidence="2">
    <location>
        <begin position="416"/>
        <end position="426"/>
    </location>
</feature>
<evidence type="ECO:0000313" key="5">
    <source>
        <dbReference type="Proteomes" id="UP000815325"/>
    </source>
</evidence>
<feature type="transmembrane region" description="Helical" evidence="3">
    <location>
        <begin position="466"/>
        <end position="491"/>
    </location>
</feature>
<organism evidence="4 5">
    <name type="scientific">Dunaliella salina</name>
    <name type="common">Green alga</name>
    <name type="synonym">Protococcus salinus</name>
    <dbReference type="NCBI Taxonomy" id="3046"/>
    <lineage>
        <taxon>Eukaryota</taxon>
        <taxon>Viridiplantae</taxon>
        <taxon>Chlorophyta</taxon>
        <taxon>core chlorophytes</taxon>
        <taxon>Chlorophyceae</taxon>
        <taxon>CS clade</taxon>
        <taxon>Chlamydomonadales</taxon>
        <taxon>Dunaliellaceae</taxon>
        <taxon>Dunaliella</taxon>
    </lineage>
</organism>
<dbReference type="Proteomes" id="UP000815325">
    <property type="component" value="Unassembled WGS sequence"/>
</dbReference>
<feature type="compositionally biased region" description="Pro residues" evidence="2">
    <location>
        <begin position="568"/>
        <end position="579"/>
    </location>
</feature>
<evidence type="ECO:0008006" key="6">
    <source>
        <dbReference type="Google" id="ProtNLM"/>
    </source>
</evidence>
<evidence type="ECO:0000313" key="4">
    <source>
        <dbReference type="EMBL" id="KAF5830474.1"/>
    </source>
</evidence>
<feature type="compositionally biased region" description="Low complexity" evidence="2">
    <location>
        <begin position="427"/>
        <end position="436"/>
    </location>
</feature>
<feature type="coiled-coil region" evidence="1">
    <location>
        <begin position="355"/>
        <end position="382"/>
    </location>
</feature>
<name>A0ABQ7G786_DUNSA</name>
<keyword evidence="1" id="KW-0175">Coiled coil</keyword>
<evidence type="ECO:0000256" key="2">
    <source>
        <dbReference type="SAM" id="MobiDB-lite"/>
    </source>
</evidence>
<feature type="region of interest" description="Disordered" evidence="2">
    <location>
        <begin position="384"/>
        <end position="463"/>
    </location>
</feature>
<evidence type="ECO:0000256" key="1">
    <source>
        <dbReference type="SAM" id="Coils"/>
    </source>
</evidence>
<proteinExistence type="predicted"/>
<keyword evidence="3" id="KW-1133">Transmembrane helix</keyword>
<feature type="compositionally biased region" description="Polar residues" evidence="2">
    <location>
        <begin position="451"/>
        <end position="463"/>
    </location>
</feature>
<accession>A0ABQ7G786</accession>
<sequence>MEVDTCLATDANGWDGESLDLWSLQGKDFVLRLLPQPVVRMVTAQTTPTASGDRYDTYLMATKQCGKERGAGQLIADGDDNGDGKLSAVTWAIPPDEEHYLVVEGYGDTCGKSGVIIHCTTTSPPSPSPFLPPSPPPSPAPPPECLADRATAPNQGRRYICDTFNDPHVNTFAFGFIICNTKGTMLLLSNDFLNITAETVPVQPRISWWNTNGASVIQSVSITYKNPACGSPSYFDARQIDEYTGRRLLTHMPSAVWRDDVLDTTVKLYRSWSSVGAFFNILISTPWTQGSGACLGECNDPYEPWWWGRRRELLQKDGEIEAQAIQQCTERGITGGFLDACIFDAISTGDVKTFVEASAETQENFEIELSEVEAENEAFIQRTFAPNAPTPPMPVAASVPLPKNGSSIGADRSPGGDDGGSNGGGSDSNSGSNGDSNSEDDITIGPAPDSGSPNGSTEGSKSQGAVMGAAVGGAAGGAALLAISLAAVWYLRKGKQRKKVSNDPAMERDTQGGTKGESDANLSDLRVPKLASFSQELPPELQDPAIPTAASPGPNSPCHHRNLFSPRPSSPYPAQPPSSNPAEKGYRGLLAGPAKQDSSVQGLPRMPTPLSSSFSSCPLPSPFQPTSTLPITEHGRGPFFPESVERSQIQSPPPLAKEHGPFLTESVKCSPVRPPPPLPKEHGPFFTESIKCSPVQPPPPLAKDQGPGHSLKGSEECQQLQSRPSSAAQQGPGPLFKRTRDGNPIQSRPWTPVELDCEDCTDDPHMVDEPIVRPCFFPPVRGAAPRPSRSNSPSHSPMLSPKPSRMPPMPMDPPSLQNLPGET</sequence>
<feature type="region of interest" description="Disordered" evidence="2">
    <location>
        <begin position="124"/>
        <end position="149"/>
    </location>
</feature>
<feature type="compositionally biased region" description="Pro residues" evidence="2">
    <location>
        <begin position="124"/>
        <end position="144"/>
    </location>
</feature>
<keyword evidence="3" id="KW-0472">Membrane</keyword>
<reference evidence="4" key="1">
    <citation type="submission" date="2017-08" db="EMBL/GenBank/DDBJ databases">
        <authorList>
            <person name="Polle J.E."/>
            <person name="Barry K."/>
            <person name="Cushman J."/>
            <person name="Schmutz J."/>
            <person name="Tran D."/>
            <person name="Hathwaick L.T."/>
            <person name="Yim W.C."/>
            <person name="Jenkins J."/>
            <person name="Mckie-Krisberg Z.M."/>
            <person name="Prochnik S."/>
            <person name="Lindquist E."/>
            <person name="Dockter R.B."/>
            <person name="Adam C."/>
            <person name="Molina H."/>
            <person name="Bunkerborg J."/>
            <person name="Jin E."/>
            <person name="Buchheim M."/>
            <person name="Magnuson J."/>
        </authorList>
    </citation>
    <scope>NUCLEOTIDE SEQUENCE</scope>
    <source>
        <strain evidence="4">CCAP 19/18</strain>
    </source>
</reference>
<dbReference type="EMBL" id="MU070038">
    <property type="protein sequence ID" value="KAF5830474.1"/>
    <property type="molecule type" value="Genomic_DNA"/>
</dbReference>
<feature type="compositionally biased region" description="Low complexity" evidence="2">
    <location>
        <begin position="608"/>
        <end position="618"/>
    </location>
</feature>
<feature type="compositionally biased region" description="Pro residues" evidence="2">
    <location>
        <begin position="804"/>
        <end position="813"/>
    </location>
</feature>
<gene>
    <name evidence="4" type="ORF">DUNSADRAFT_14531</name>
</gene>
<protein>
    <recommendedName>
        <fullName evidence="6">VWFD domain-containing protein</fullName>
    </recommendedName>
</protein>
<feature type="region of interest" description="Disordered" evidence="2">
    <location>
        <begin position="495"/>
        <end position="823"/>
    </location>
</feature>
<feature type="compositionally biased region" description="Low complexity" evidence="2">
    <location>
        <begin position="785"/>
        <end position="803"/>
    </location>
</feature>
<feature type="compositionally biased region" description="Polar residues" evidence="2">
    <location>
        <begin position="716"/>
        <end position="729"/>
    </location>
</feature>
<dbReference type="PANTHER" id="PTHR24216">
    <property type="entry name" value="PAXILLIN-RELATED"/>
    <property type="match status" value="1"/>
</dbReference>
<dbReference type="PANTHER" id="PTHR24216:SF65">
    <property type="entry name" value="PAXILLIN-LIKE PROTEIN 1"/>
    <property type="match status" value="1"/>
</dbReference>